<gene>
    <name evidence="1" type="ORF">J3U88_22125</name>
</gene>
<protein>
    <submittedName>
        <fullName evidence="1">Uncharacterized protein</fullName>
    </submittedName>
</protein>
<comment type="caution">
    <text evidence="1">The sequence shown here is derived from an EMBL/GenBank/DDBJ whole genome shotgun (WGS) entry which is preliminary data.</text>
</comment>
<dbReference type="RefSeq" id="WP_207861169.1">
    <property type="nucleotide sequence ID" value="NZ_JAFREP010000022.1"/>
</dbReference>
<dbReference type="Proteomes" id="UP000664417">
    <property type="component" value="Unassembled WGS sequence"/>
</dbReference>
<reference evidence="1" key="1">
    <citation type="submission" date="2021-03" db="EMBL/GenBank/DDBJ databases">
        <authorList>
            <person name="Wang G."/>
        </authorList>
    </citation>
    <scope>NUCLEOTIDE SEQUENCE</scope>
    <source>
        <strain evidence="1">KCTC 12899</strain>
    </source>
</reference>
<sequence length="167" mass="19574">MAEAIKKDFPLEARKKWFDFIAFLSSYTLTDRLDIWHEHAADRMPDSILEFSTYKEYEGPNKDDDLSVESEEFYRLQSLFRTTPPYILSLIEIIFDIATVELYGGIRPPAIESLKDINKFIKLAWDNNVTLPDHQLFRRHQPTNTFYGDCFKMPLPEILLGLAPPRQ</sequence>
<proteinExistence type="predicted"/>
<dbReference type="AlphaFoldDB" id="A0A8J7U5T7"/>
<accession>A0A8J7U5T7</accession>
<name>A0A8J7U5T7_9BACT</name>
<evidence type="ECO:0000313" key="2">
    <source>
        <dbReference type="Proteomes" id="UP000664417"/>
    </source>
</evidence>
<organism evidence="1 2">
    <name type="scientific">Acanthopleuribacter pedis</name>
    <dbReference type="NCBI Taxonomy" id="442870"/>
    <lineage>
        <taxon>Bacteria</taxon>
        <taxon>Pseudomonadati</taxon>
        <taxon>Acidobacteriota</taxon>
        <taxon>Holophagae</taxon>
        <taxon>Acanthopleuribacterales</taxon>
        <taxon>Acanthopleuribacteraceae</taxon>
        <taxon>Acanthopleuribacter</taxon>
    </lineage>
</organism>
<dbReference type="EMBL" id="JAFREP010000022">
    <property type="protein sequence ID" value="MBO1321194.1"/>
    <property type="molecule type" value="Genomic_DNA"/>
</dbReference>
<evidence type="ECO:0000313" key="1">
    <source>
        <dbReference type="EMBL" id="MBO1321194.1"/>
    </source>
</evidence>
<keyword evidence="2" id="KW-1185">Reference proteome</keyword>